<keyword evidence="9" id="KW-0732">Signal</keyword>
<feature type="coiled-coil region" evidence="7">
    <location>
        <begin position="37"/>
        <end position="64"/>
    </location>
</feature>
<dbReference type="SUPFAM" id="SSF82861">
    <property type="entry name" value="Mechanosensitive channel protein MscS (YggB), transmembrane region"/>
    <property type="match status" value="1"/>
</dbReference>
<dbReference type="Gene3D" id="2.30.30.60">
    <property type="match status" value="1"/>
</dbReference>
<evidence type="ECO:0000256" key="7">
    <source>
        <dbReference type="SAM" id="Coils"/>
    </source>
</evidence>
<evidence type="ECO:0000256" key="9">
    <source>
        <dbReference type="SAM" id="SignalP"/>
    </source>
</evidence>
<dbReference type="SUPFAM" id="SSF82689">
    <property type="entry name" value="Mechanosensitive channel protein MscS (YggB), C-terminal domain"/>
    <property type="match status" value="1"/>
</dbReference>
<gene>
    <name evidence="12" type="ORF">GRI89_06030</name>
</gene>
<name>A0A6I4SVM6_9SPHN</name>
<dbReference type="Pfam" id="PF21082">
    <property type="entry name" value="MS_channel_3rd"/>
    <property type="match status" value="1"/>
</dbReference>
<dbReference type="InterPro" id="IPR010920">
    <property type="entry name" value="LSM_dom_sf"/>
</dbReference>
<feature type="transmembrane region" description="Helical" evidence="8">
    <location>
        <begin position="393"/>
        <end position="414"/>
    </location>
</feature>
<dbReference type="PANTHER" id="PTHR30347">
    <property type="entry name" value="POTASSIUM CHANNEL RELATED"/>
    <property type="match status" value="1"/>
</dbReference>
<dbReference type="Proteomes" id="UP000433652">
    <property type="component" value="Unassembled WGS sequence"/>
</dbReference>
<feature type="transmembrane region" description="Helical" evidence="8">
    <location>
        <begin position="262"/>
        <end position="283"/>
    </location>
</feature>
<feature type="domain" description="Mechanosensitive ion channel MscS C-terminal" evidence="11">
    <location>
        <begin position="670"/>
        <end position="753"/>
    </location>
</feature>
<dbReference type="InterPro" id="IPR023408">
    <property type="entry name" value="MscS_beta-dom_sf"/>
</dbReference>
<evidence type="ECO:0000256" key="8">
    <source>
        <dbReference type="SAM" id="Phobius"/>
    </source>
</evidence>
<protein>
    <submittedName>
        <fullName evidence="12">DUF3772 domain-containing protein</fullName>
    </submittedName>
</protein>
<evidence type="ECO:0000256" key="2">
    <source>
        <dbReference type="ARBA" id="ARBA00008017"/>
    </source>
</evidence>
<sequence length="775" mass="83991">MLRHLLAALLAVATGLLLQAPLAAAAPGPASTAAAPAVESKSDALRIRERIEALEKRRAELAKLRDSTKVMSEKRSLDALVLDASIKDLGPRPAEGETESPLIESERLDLETRLRRLEAPRLAIRRDYLRYQIQVEQLDDEISDLKMDQLFARSPTPLNPAAWVSFAGETGSKLAALRSGEEQTGLGALLATFVPMIVGLGLTYYVQRYWLKFVRRRLELSERRIAVFGYSIARDIVLLAILLAGVGATTALALSLATSPEMANLAASIMLVIGLPTVIAYWLGQSLLSPDVPQIRELQITNSGAQKALVVFILLGVVISLEAGLELVEVTNPYGDRAASVAPFLLILAMAFLLFRLGSVLKASRVQPEISPEGTESSLELPEAHQDVQFVPVLAKAMAFAGIAAVVTGGIGYIALSRQILLPTIETLTVVAFTLITWRRLCQLSDGFIDRLRPETPRNHPVAHFLIAVALLLVAMPFISTFWGVRAAQMLDLLAYLRDGIQIGDMQISFKTVAIFFGVFLAGYVITHWTQRILQYTLFSQIGLDEGTRSALVTGVGYVGLLLSLLVAIAAAGLDLSSLAIVFGALSVGIGFGLQSVVANFVSGIILLIERPIKKGDWITVGSVSGVVEKIAVRATRIKSFERDDVIVPNSELIAGIVHNKTFADTNGRVELVIGIAYESDVRKAMELAKAVTEAHENVMSEPPVSVTVTELGASSLALRVFAYIDDVREMGRVRSELYLTLLEKFGAAGIEIPFPQNEIRFRDPHIAERLAPGS</sequence>
<comment type="subcellular location">
    <subcellularLocation>
        <location evidence="1">Cell membrane</location>
        <topology evidence="1">Multi-pass membrane protein</topology>
    </subcellularLocation>
</comment>
<dbReference type="Gene3D" id="3.30.70.100">
    <property type="match status" value="1"/>
</dbReference>
<dbReference type="Gene3D" id="1.10.287.1260">
    <property type="match status" value="1"/>
</dbReference>
<evidence type="ECO:0000256" key="1">
    <source>
        <dbReference type="ARBA" id="ARBA00004651"/>
    </source>
</evidence>
<dbReference type="RefSeq" id="WP_159793235.1">
    <property type="nucleotide sequence ID" value="NZ_WTYM01000033.1"/>
</dbReference>
<evidence type="ECO:0000256" key="6">
    <source>
        <dbReference type="ARBA" id="ARBA00023136"/>
    </source>
</evidence>
<feature type="transmembrane region" description="Helical" evidence="8">
    <location>
        <begin position="551"/>
        <end position="574"/>
    </location>
</feature>
<feature type="chain" id="PRO_5026238164" evidence="9">
    <location>
        <begin position="26"/>
        <end position="775"/>
    </location>
</feature>
<comment type="similarity">
    <text evidence="2">Belongs to the MscS (TC 1.A.23) family.</text>
</comment>
<evidence type="ECO:0000259" key="11">
    <source>
        <dbReference type="Pfam" id="PF21082"/>
    </source>
</evidence>
<dbReference type="EMBL" id="WTYM01000033">
    <property type="protein sequence ID" value="MXO59097.1"/>
    <property type="molecule type" value="Genomic_DNA"/>
</dbReference>
<feature type="transmembrane region" description="Helical" evidence="8">
    <location>
        <begin position="337"/>
        <end position="355"/>
    </location>
</feature>
<keyword evidence="13" id="KW-1185">Reference proteome</keyword>
<feature type="domain" description="Mechanosensitive ion channel MscS" evidence="10">
    <location>
        <begin position="597"/>
        <end position="660"/>
    </location>
</feature>
<dbReference type="GO" id="GO:0008381">
    <property type="term" value="F:mechanosensitive monoatomic ion channel activity"/>
    <property type="evidence" value="ECO:0007669"/>
    <property type="project" value="UniProtKB-ARBA"/>
</dbReference>
<organism evidence="12 13">
    <name type="scientific">Croceibacterium salegens</name>
    <dbReference type="NCBI Taxonomy" id="1737568"/>
    <lineage>
        <taxon>Bacteria</taxon>
        <taxon>Pseudomonadati</taxon>
        <taxon>Pseudomonadota</taxon>
        <taxon>Alphaproteobacteria</taxon>
        <taxon>Sphingomonadales</taxon>
        <taxon>Erythrobacteraceae</taxon>
        <taxon>Croceibacterium</taxon>
    </lineage>
</organism>
<feature type="transmembrane region" description="Helical" evidence="8">
    <location>
        <begin position="420"/>
        <end position="441"/>
    </location>
</feature>
<feature type="transmembrane region" description="Helical" evidence="8">
    <location>
        <begin position="580"/>
        <end position="609"/>
    </location>
</feature>
<feature type="signal peptide" evidence="9">
    <location>
        <begin position="1"/>
        <end position="25"/>
    </location>
</feature>
<dbReference type="InterPro" id="IPR011014">
    <property type="entry name" value="MscS_channel_TM-2"/>
</dbReference>
<feature type="transmembrane region" description="Helical" evidence="8">
    <location>
        <begin position="304"/>
        <end position="325"/>
    </location>
</feature>
<evidence type="ECO:0000313" key="13">
    <source>
        <dbReference type="Proteomes" id="UP000433652"/>
    </source>
</evidence>
<dbReference type="Pfam" id="PF00924">
    <property type="entry name" value="MS_channel_2nd"/>
    <property type="match status" value="1"/>
</dbReference>
<proteinExistence type="inferred from homology"/>
<dbReference type="InterPro" id="IPR049278">
    <property type="entry name" value="MS_channel_C"/>
</dbReference>
<evidence type="ECO:0000256" key="4">
    <source>
        <dbReference type="ARBA" id="ARBA00022692"/>
    </source>
</evidence>
<dbReference type="PANTHER" id="PTHR30347:SF1">
    <property type="entry name" value="MECHANOSENSITIVE CHANNEL MSCK"/>
    <property type="match status" value="1"/>
</dbReference>
<dbReference type="InterPro" id="IPR011066">
    <property type="entry name" value="MscS_channel_C_sf"/>
</dbReference>
<feature type="transmembrane region" description="Helical" evidence="8">
    <location>
        <begin position="227"/>
        <end position="256"/>
    </location>
</feature>
<comment type="caution">
    <text evidence="12">The sequence shown here is derived from an EMBL/GenBank/DDBJ whole genome shotgun (WGS) entry which is preliminary data.</text>
</comment>
<dbReference type="AlphaFoldDB" id="A0A6I4SVM6"/>
<feature type="transmembrane region" description="Helical" evidence="8">
    <location>
        <begin position="508"/>
        <end position="530"/>
    </location>
</feature>
<evidence type="ECO:0000256" key="3">
    <source>
        <dbReference type="ARBA" id="ARBA00022475"/>
    </source>
</evidence>
<dbReference type="InterPro" id="IPR052702">
    <property type="entry name" value="MscS-like_channel"/>
</dbReference>
<evidence type="ECO:0000256" key="5">
    <source>
        <dbReference type="ARBA" id="ARBA00022989"/>
    </source>
</evidence>
<dbReference type="InterPro" id="IPR006685">
    <property type="entry name" value="MscS_channel_2nd"/>
</dbReference>
<dbReference type="OrthoDB" id="9799209at2"/>
<dbReference type="GO" id="GO:0005886">
    <property type="term" value="C:plasma membrane"/>
    <property type="evidence" value="ECO:0007669"/>
    <property type="project" value="UniProtKB-SubCell"/>
</dbReference>
<evidence type="ECO:0000259" key="10">
    <source>
        <dbReference type="Pfam" id="PF00924"/>
    </source>
</evidence>
<keyword evidence="6 8" id="KW-0472">Membrane</keyword>
<keyword evidence="5 8" id="KW-1133">Transmembrane helix</keyword>
<feature type="transmembrane region" description="Helical" evidence="8">
    <location>
        <begin position="186"/>
        <end position="206"/>
    </location>
</feature>
<evidence type="ECO:0000313" key="12">
    <source>
        <dbReference type="EMBL" id="MXO59097.1"/>
    </source>
</evidence>
<accession>A0A6I4SVM6</accession>
<keyword evidence="3" id="KW-1003">Cell membrane</keyword>
<feature type="transmembrane region" description="Helical" evidence="8">
    <location>
        <begin position="462"/>
        <end position="488"/>
    </location>
</feature>
<keyword evidence="4 8" id="KW-0812">Transmembrane</keyword>
<reference evidence="12 13" key="1">
    <citation type="submission" date="2019-12" db="EMBL/GenBank/DDBJ databases">
        <title>Genomic-based taxomic classification of the family Erythrobacteraceae.</title>
        <authorList>
            <person name="Xu L."/>
        </authorList>
    </citation>
    <scope>NUCLEOTIDE SEQUENCE [LARGE SCALE GENOMIC DNA]</scope>
    <source>
        <strain evidence="12 13">MCCC 1K01500</strain>
    </source>
</reference>
<keyword evidence="7" id="KW-0175">Coiled coil</keyword>
<dbReference type="SUPFAM" id="SSF50182">
    <property type="entry name" value="Sm-like ribonucleoproteins"/>
    <property type="match status" value="1"/>
</dbReference>